<evidence type="ECO:0000313" key="7">
    <source>
        <dbReference type="EMBL" id="NLR73775.1"/>
    </source>
</evidence>
<dbReference type="PANTHER" id="PTHR30468:SF1">
    <property type="entry name" value="ALPHA-KETOGLUTARATE-DEPENDENT SULFONATE DIOXYGENASE"/>
    <property type="match status" value="1"/>
</dbReference>
<evidence type="ECO:0000313" key="8">
    <source>
        <dbReference type="Proteomes" id="UP000587991"/>
    </source>
</evidence>
<protein>
    <submittedName>
        <fullName evidence="7">Taurine dioxygenase</fullName>
    </submittedName>
</protein>
<dbReference type="GO" id="GO:0005737">
    <property type="term" value="C:cytoplasm"/>
    <property type="evidence" value="ECO:0007669"/>
    <property type="project" value="TreeGrafter"/>
</dbReference>
<feature type="domain" description="TauD/TfdA-like" evidence="6">
    <location>
        <begin position="25"/>
        <end position="282"/>
    </location>
</feature>
<keyword evidence="8" id="KW-1185">Reference proteome</keyword>
<evidence type="ECO:0000256" key="5">
    <source>
        <dbReference type="ARBA" id="ARBA00023004"/>
    </source>
</evidence>
<accession>A0A847S4S2</accession>
<keyword evidence="2" id="KW-0479">Metal-binding</keyword>
<dbReference type="AlphaFoldDB" id="A0A847S4S2"/>
<evidence type="ECO:0000259" key="6">
    <source>
        <dbReference type="Pfam" id="PF02668"/>
    </source>
</evidence>
<dbReference type="RefSeq" id="WP_168875432.1">
    <property type="nucleotide sequence ID" value="NZ_JABAIM010000001.1"/>
</dbReference>
<name>A0A847S4S2_9NEIS</name>
<dbReference type="Gene3D" id="3.60.130.10">
    <property type="entry name" value="Clavaminate synthase-like"/>
    <property type="match status" value="1"/>
</dbReference>
<comment type="caution">
    <text evidence="7">The sequence shown here is derived from an EMBL/GenBank/DDBJ whole genome shotgun (WGS) entry which is preliminary data.</text>
</comment>
<dbReference type="InterPro" id="IPR003819">
    <property type="entry name" value="TauD/TfdA-like"/>
</dbReference>
<keyword evidence="4" id="KW-0560">Oxidoreductase</keyword>
<evidence type="ECO:0000256" key="3">
    <source>
        <dbReference type="ARBA" id="ARBA00022964"/>
    </source>
</evidence>
<dbReference type="InterPro" id="IPR042098">
    <property type="entry name" value="TauD-like_sf"/>
</dbReference>
<proteinExistence type="inferred from homology"/>
<dbReference type="GO" id="GO:0000908">
    <property type="term" value="F:taurine dioxygenase activity"/>
    <property type="evidence" value="ECO:0007669"/>
    <property type="project" value="TreeGrafter"/>
</dbReference>
<organism evidence="7 8">
    <name type="scientific">Leeia aquatica</name>
    <dbReference type="NCBI Taxonomy" id="2725557"/>
    <lineage>
        <taxon>Bacteria</taxon>
        <taxon>Pseudomonadati</taxon>
        <taxon>Pseudomonadota</taxon>
        <taxon>Betaproteobacteria</taxon>
        <taxon>Neisseriales</taxon>
        <taxon>Leeiaceae</taxon>
        <taxon>Leeia</taxon>
    </lineage>
</organism>
<dbReference type="EMBL" id="JABAIM010000001">
    <property type="protein sequence ID" value="NLR73775.1"/>
    <property type="molecule type" value="Genomic_DNA"/>
</dbReference>
<evidence type="ECO:0000256" key="2">
    <source>
        <dbReference type="ARBA" id="ARBA00022723"/>
    </source>
</evidence>
<dbReference type="Proteomes" id="UP000587991">
    <property type="component" value="Unassembled WGS sequence"/>
</dbReference>
<gene>
    <name evidence="7" type="ORF">HF682_01190</name>
</gene>
<keyword evidence="5" id="KW-0408">Iron</keyword>
<keyword evidence="3 7" id="KW-0223">Dioxygenase</keyword>
<evidence type="ECO:0000256" key="1">
    <source>
        <dbReference type="ARBA" id="ARBA00005896"/>
    </source>
</evidence>
<dbReference type="SUPFAM" id="SSF51197">
    <property type="entry name" value="Clavaminate synthase-like"/>
    <property type="match status" value="1"/>
</dbReference>
<evidence type="ECO:0000256" key="4">
    <source>
        <dbReference type="ARBA" id="ARBA00023002"/>
    </source>
</evidence>
<dbReference type="GO" id="GO:0006790">
    <property type="term" value="P:sulfur compound metabolic process"/>
    <property type="evidence" value="ECO:0007669"/>
    <property type="project" value="TreeGrafter"/>
</dbReference>
<dbReference type="GO" id="GO:0046872">
    <property type="term" value="F:metal ion binding"/>
    <property type="evidence" value="ECO:0007669"/>
    <property type="project" value="UniProtKB-KW"/>
</dbReference>
<sequence length="290" mass="33326">MSHYVREAVERITTRKLAPYETIKVEPITPIIGAEISGVDLTRELTAQQIAEIRRAWLEHHVVVFRKQELSAEDQKRVARYFGELRQFPIAKFDGGDPEVVEARSGRDNEHIVGGLWHTDGTGDEAPSAGSFLYMMDMPEVQGGDTMFSNMHLAYDMMSPAMKAFLEGLTAHHDGIVAWRGHKPPEGFPIARADHPVVMTHPENGRKNLFVNSGFTTKINELAPFESQQLLQMLYRMIEQEPILACRIRWEKHAMVWWDNRCTQHFAVWDYYPYNRHVRRVTINGSKPTL</sequence>
<dbReference type="InterPro" id="IPR051323">
    <property type="entry name" value="AtsK-like"/>
</dbReference>
<dbReference type="Pfam" id="PF02668">
    <property type="entry name" value="TauD"/>
    <property type="match status" value="1"/>
</dbReference>
<reference evidence="7 8" key="1">
    <citation type="submission" date="2020-04" db="EMBL/GenBank/DDBJ databases">
        <title>Draft genome of Leeia sp. IMCC25680.</title>
        <authorList>
            <person name="Song J."/>
            <person name="Cho J.-C."/>
        </authorList>
    </citation>
    <scope>NUCLEOTIDE SEQUENCE [LARGE SCALE GENOMIC DNA]</scope>
    <source>
        <strain evidence="7 8">IMCC25680</strain>
    </source>
</reference>
<dbReference type="PANTHER" id="PTHR30468">
    <property type="entry name" value="ALPHA-KETOGLUTARATE-DEPENDENT SULFONATE DIOXYGENASE"/>
    <property type="match status" value="1"/>
</dbReference>
<comment type="similarity">
    <text evidence="1">Belongs to the TfdA dioxygenase family.</text>
</comment>